<feature type="compositionally biased region" description="Low complexity" evidence="1">
    <location>
        <begin position="67"/>
        <end position="83"/>
    </location>
</feature>
<dbReference type="AlphaFoldDB" id="A0AAU6Q3Q9"/>
<organism evidence="2">
    <name type="scientific">Deinococcus sp. VB142</name>
    <dbReference type="NCBI Taxonomy" id="3112952"/>
    <lineage>
        <taxon>Bacteria</taxon>
        <taxon>Thermotogati</taxon>
        <taxon>Deinococcota</taxon>
        <taxon>Deinococci</taxon>
        <taxon>Deinococcales</taxon>
        <taxon>Deinococcaceae</taxon>
        <taxon>Deinococcus</taxon>
    </lineage>
</organism>
<feature type="region of interest" description="Disordered" evidence="1">
    <location>
        <begin position="33"/>
        <end position="98"/>
    </location>
</feature>
<name>A0AAU6Q3Q9_9DEIO</name>
<dbReference type="EMBL" id="CP149782">
    <property type="protein sequence ID" value="WYF44989.1"/>
    <property type="molecule type" value="Genomic_DNA"/>
</dbReference>
<evidence type="ECO:0000313" key="2">
    <source>
        <dbReference type="EMBL" id="WYF44989.1"/>
    </source>
</evidence>
<protein>
    <recommendedName>
        <fullName evidence="3">LEM domain-containing protein</fullName>
    </recommendedName>
</protein>
<dbReference type="RefSeq" id="WP_339096161.1">
    <property type="nucleotide sequence ID" value="NZ_CP149782.1"/>
</dbReference>
<reference evidence="2" key="1">
    <citation type="submission" date="2024-03" db="EMBL/GenBank/DDBJ databases">
        <title>Deinococcus weizhi sp. nov., isolated from human skin.</title>
        <authorList>
            <person name="Wei Z."/>
            <person name="Tian F."/>
            <person name="Yang C."/>
            <person name="Xin L.T."/>
            <person name="Wen Z.J."/>
            <person name="Lan K.C."/>
            <person name="Yu L."/>
            <person name="Zhe W."/>
            <person name="Dan F.D."/>
            <person name="Jun W."/>
            <person name="Rui Z."/>
            <person name="Yong X.J."/>
            <person name="Ting Y."/>
            <person name="Wei X."/>
            <person name="Xu Z.G."/>
            <person name="Xin Z."/>
            <person name="Dong F.G."/>
            <person name="Ni X.M."/>
            <person name="Zheng M.G."/>
            <person name="Chun Y."/>
            <person name="Qian W.X."/>
        </authorList>
    </citation>
    <scope>NUCLEOTIDE SEQUENCE</scope>
    <source>
        <strain evidence="2">VB142</strain>
    </source>
</reference>
<gene>
    <name evidence="2" type="ORF">WDJ50_02410</name>
</gene>
<sequence>MSDLSPKEQRQQLCDKHGIKYAKKDPIRVLDEKLAKAGIPIPAKTSTRNPSRTRAGSAVGRSGGSSSGSSRQRSAPLSAASAPTTRMRVDDYDQQPARQPGSADILAVALVVFMCVLAACNTQLTGKGGPRSHVPAPVIVAHA</sequence>
<accession>A0AAU6Q3Q9</accession>
<evidence type="ECO:0008006" key="3">
    <source>
        <dbReference type="Google" id="ProtNLM"/>
    </source>
</evidence>
<proteinExistence type="predicted"/>
<evidence type="ECO:0000256" key="1">
    <source>
        <dbReference type="SAM" id="MobiDB-lite"/>
    </source>
</evidence>